<dbReference type="SUPFAM" id="SSF47781">
    <property type="entry name" value="RuvA domain 2-like"/>
    <property type="match status" value="1"/>
</dbReference>
<dbReference type="Pfam" id="PF17782">
    <property type="entry name" value="WHD_DprA"/>
    <property type="match status" value="1"/>
</dbReference>
<dbReference type="Pfam" id="PF14520">
    <property type="entry name" value="HHH_5"/>
    <property type="match status" value="1"/>
</dbReference>
<reference evidence="4 5" key="1">
    <citation type="submission" date="2019-11" db="EMBL/GenBank/DDBJ databases">
        <title>Comparative genomics of hydrocarbon-degrading Desulfosarcina strains.</title>
        <authorList>
            <person name="Watanabe M."/>
            <person name="Kojima H."/>
            <person name="Fukui M."/>
        </authorList>
    </citation>
    <scope>NUCLEOTIDE SEQUENCE [LARGE SCALE GENOMIC DNA]</scope>
    <source>
        <strain evidence="4 5">28bB2T</strain>
    </source>
</reference>
<organism evidence="4 5">
    <name type="scientific">Desulfosarcina ovata subsp. sediminis</name>
    <dbReference type="NCBI Taxonomy" id="885957"/>
    <lineage>
        <taxon>Bacteria</taxon>
        <taxon>Pseudomonadati</taxon>
        <taxon>Thermodesulfobacteriota</taxon>
        <taxon>Desulfobacteria</taxon>
        <taxon>Desulfobacterales</taxon>
        <taxon>Desulfosarcinaceae</taxon>
        <taxon>Desulfosarcina</taxon>
    </lineage>
</organism>
<dbReference type="AlphaFoldDB" id="A0A5K7ZHT8"/>
<sequence>MVELRPWFALKSVPGVGNLLYRRLVEHFGSPQDVLNAEPAALTAVQGVSPRLAASIVRHRTPDAVSDAIERELASVRQKSYRIVTLTDAGYPPLLRQIPDPPPFLYVYGTLREGGLNIAMVGSRNATDYGIATTRRLAMDLTRQQVCIVSGMARGVDTAAHNGAIAAGGNTVAVLGTGLARIYPQENERLFHRIAENGAVISEFALHSGPDAHHFPARNRIISGMSHGTVVVEATGRSGSLITARLAAEQNRDVFAVPGNVHSFKSVGTHSLIKQGAKLVVHAGDILDEFTHFERVAPATPPTTAAPCVQLTNEEAMVMDKLDAEPVHIDDLARDLALPVGRLSGLLLQLEIKGAVHQTPGNRFCRVPGIRWRHGKTRNNNQEVSSE</sequence>
<name>A0A5K7ZHT8_9BACT</name>
<dbReference type="Gene3D" id="1.10.10.10">
    <property type="entry name" value="Winged helix-like DNA-binding domain superfamily/Winged helix DNA-binding domain"/>
    <property type="match status" value="1"/>
</dbReference>
<dbReference type="EMBL" id="AP021876">
    <property type="protein sequence ID" value="BBO81768.1"/>
    <property type="molecule type" value="Genomic_DNA"/>
</dbReference>
<dbReference type="KEGG" id="dov:DSCO28_23340"/>
<proteinExistence type="inferred from homology"/>
<dbReference type="PANTHER" id="PTHR43022:SF1">
    <property type="entry name" value="PROTEIN SMF"/>
    <property type="match status" value="1"/>
</dbReference>
<dbReference type="InterPro" id="IPR010994">
    <property type="entry name" value="RuvA_2-like"/>
</dbReference>
<accession>A0A5K7ZHT8</accession>
<protein>
    <submittedName>
        <fullName evidence="4">DNA polymerase</fullName>
    </submittedName>
</protein>
<feature type="domain" description="Smf/DprA SLOG" evidence="2">
    <location>
        <begin position="83"/>
        <end position="290"/>
    </location>
</feature>
<dbReference type="InterPro" id="IPR003488">
    <property type="entry name" value="DprA"/>
</dbReference>
<dbReference type="InterPro" id="IPR057666">
    <property type="entry name" value="DrpA_SLOG"/>
</dbReference>
<dbReference type="NCBIfam" id="TIGR00732">
    <property type="entry name" value="dprA"/>
    <property type="match status" value="1"/>
</dbReference>
<comment type="similarity">
    <text evidence="1">Belongs to the DprA/Smf family.</text>
</comment>
<dbReference type="SUPFAM" id="SSF102405">
    <property type="entry name" value="MCP/YpsA-like"/>
    <property type="match status" value="1"/>
</dbReference>
<dbReference type="GO" id="GO:0009294">
    <property type="term" value="P:DNA-mediated transformation"/>
    <property type="evidence" value="ECO:0007669"/>
    <property type="project" value="InterPro"/>
</dbReference>
<gene>
    <name evidence="4" type="primary">dprA</name>
    <name evidence="4" type="ORF">DSCO28_23340</name>
</gene>
<dbReference type="PANTHER" id="PTHR43022">
    <property type="entry name" value="PROTEIN SMF"/>
    <property type="match status" value="1"/>
</dbReference>
<evidence type="ECO:0000259" key="2">
    <source>
        <dbReference type="Pfam" id="PF02481"/>
    </source>
</evidence>
<dbReference type="Proteomes" id="UP000425960">
    <property type="component" value="Chromosome"/>
</dbReference>
<dbReference type="RefSeq" id="WP_155322380.1">
    <property type="nucleotide sequence ID" value="NZ_AP021876.1"/>
</dbReference>
<evidence type="ECO:0000256" key="1">
    <source>
        <dbReference type="ARBA" id="ARBA00006525"/>
    </source>
</evidence>
<dbReference type="Pfam" id="PF02481">
    <property type="entry name" value="DNA_processg_A"/>
    <property type="match status" value="1"/>
</dbReference>
<dbReference type="Gene3D" id="3.40.50.450">
    <property type="match status" value="1"/>
</dbReference>
<evidence type="ECO:0000313" key="5">
    <source>
        <dbReference type="Proteomes" id="UP000425960"/>
    </source>
</evidence>
<feature type="domain" description="DprA winged helix" evidence="3">
    <location>
        <begin position="304"/>
        <end position="362"/>
    </location>
</feature>
<dbReference type="InterPro" id="IPR041614">
    <property type="entry name" value="DprA_WH"/>
</dbReference>
<evidence type="ECO:0000313" key="4">
    <source>
        <dbReference type="EMBL" id="BBO81768.1"/>
    </source>
</evidence>
<dbReference type="InterPro" id="IPR036388">
    <property type="entry name" value="WH-like_DNA-bd_sf"/>
</dbReference>
<evidence type="ECO:0000259" key="3">
    <source>
        <dbReference type="Pfam" id="PF17782"/>
    </source>
</evidence>